<keyword evidence="4" id="KW-0206">Cytoskeleton</keyword>
<dbReference type="GO" id="GO:0008017">
    <property type="term" value="F:microtubule binding"/>
    <property type="evidence" value="ECO:0007669"/>
    <property type="project" value="InterPro"/>
</dbReference>
<evidence type="ECO:0000256" key="6">
    <source>
        <dbReference type="SAM" id="Coils"/>
    </source>
</evidence>
<evidence type="ECO:0000256" key="4">
    <source>
        <dbReference type="ARBA" id="ARBA00023212"/>
    </source>
</evidence>
<evidence type="ECO:0000313" key="10">
    <source>
        <dbReference type="Proteomes" id="UP000790833"/>
    </source>
</evidence>
<keyword evidence="5" id="KW-0067">ATP-binding</keyword>
<dbReference type="InterPro" id="IPR027417">
    <property type="entry name" value="P-loop_NTPase"/>
</dbReference>
<keyword evidence="2" id="KW-0963">Cytoplasm</keyword>
<accession>A0A9P8AIY7</accession>
<dbReference type="GO" id="GO:0090307">
    <property type="term" value="P:mitotic spindle assembly"/>
    <property type="evidence" value="ECO:0007669"/>
    <property type="project" value="TreeGrafter"/>
</dbReference>
<dbReference type="GO" id="GO:0051231">
    <property type="term" value="P:spindle elongation"/>
    <property type="evidence" value="ECO:0007669"/>
    <property type="project" value="TreeGrafter"/>
</dbReference>
<dbReference type="GO" id="GO:0008574">
    <property type="term" value="F:plus-end-directed microtubule motor activity"/>
    <property type="evidence" value="ECO:0007669"/>
    <property type="project" value="TreeGrafter"/>
</dbReference>
<dbReference type="GO" id="GO:0007018">
    <property type="term" value="P:microtubule-based movement"/>
    <property type="evidence" value="ECO:0007669"/>
    <property type="project" value="InterPro"/>
</dbReference>
<feature type="region of interest" description="Disordered" evidence="7">
    <location>
        <begin position="757"/>
        <end position="818"/>
    </location>
</feature>
<dbReference type="Gene3D" id="3.40.850.10">
    <property type="entry name" value="Kinesin motor domain"/>
    <property type="match status" value="1"/>
</dbReference>
<feature type="binding site" evidence="5">
    <location>
        <begin position="100"/>
        <end position="107"/>
    </location>
    <ligand>
        <name>ATP</name>
        <dbReference type="ChEBI" id="CHEBI:30616"/>
    </ligand>
</feature>
<dbReference type="InterPro" id="IPR036961">
    <property type="entry name" value="Kinesin_motor_dom_sf"/>
</dbReference>
<dbReference type="PANTHER" id="PTHR47970">
    <property type="entry name" value="KINESIN-LIKE PROTEIN KIF11"/>
    <property type="match status" value="1"/>
</dbReference>
<evidence type="ECO:0000256" key="7">
    <source>
        <dbReference type="SAM" id="MobiDB-lite"/>
    </source>
</evidence>
<proteinExistence type="inferred from homology"/>
<name>A0A9P8AIY7_9ASCO</name>
<evidence type="ECO:0000256" key="1">
    <source>
        <dbReference type="ARBA" id="ARBA00004245"/>
    </source>
</evidence>
<dbReference type="InterPro" id="IPR001752">
    <property type="entry name" value="Kinesin_motor_dom"/>
</dbReference>
<dbReference type="InterPro" id="IPR047149">
    <property type="entry name" value="KIF11-like"/>
</dbReference>
<evidence type="ECO:0000259" key="8">
    <source>
        <dbReference type="PROSITE" id="PS50067"/>
    </source>
</evidence>
<dbReference type="Proteomes" id="UP000790833">
    <property type="component" value="Unassembled WGS sequence"/>
</dbReference>
<dbReference type="RefSeq" id="XP_043049169.1">
    <property type="nucleotide sequence ID" value="XM_043191526.1"/>
</dbReference>
<feature type="domain" description="Kinesin motor" evidence="8">
    <location>
        <begin position="3"/>
        <end position="373"/>
    </location>
</feature>
<dbReference type="AlphaFoldDB" id="A0A9P8AIY7"/>
<dbReference type="PROSITE" id="PS50067">
    <property type="entry name" value="KINESIN_MOTOR_2"/>
    <property type="match status" value="1"/>
</dbReference>
<keyword evidence="10" id="KW-1185">Reference proteome</keyword>
<keyword evidence="5" id="KW-0547">Nucleotide-binding</keyword>
<comment type="similarity">
    <text evidence="5">Belongs to the TRAFAC class myosin-kinesin ATPase superfamily. Kinesin family.</text>
</comment>
<feature type="compositionally biased region" description="Low complexity" evidence="7">
    <location>
        <begin position="780"/>
        <end position="789"/>
    </location>
</feature>
<dbReference type="GO" id="GO:0005524">
    <property type="term" value="F:ATP binding"/>
    <property type="evidence" value="ECO:0007669"/>
    <property type="project" value="UniProtKB-UniRule"/>
</dbReference>
<protein>
    <submittedName>
        <fullName evidence="9">Kinesin motor protein cin8</fullName>
    </submittedName>
</protein>
<dbReference type="SUPFAM" id="SSF52540">
    <property type="entry name" value="P-loop containing nucleoside triphosphate hydrolases"/>
    <property type="match status" value="1"/>
</dbReference>
<comment type="subcellular location">
    <subcellularLocation>
        <location evidence="1">Cytoplasm</location>
        <location evidence="1">Cytoskeleton</location>
    </subcellularLocation>
</comment>
<evidence type="ECO:0000256" key="3">
    <source>
        <dbReference type="ARBA" id="ARBA00023175"/>
    </source>
</evidence>
<dbReference type="Pfam" id="PF00225">
    <property type="entry name" value="Kinesin"/>
    <property type="match status" value="1"/>
</dbReference>
<dbReference type="EMBL" id="JAHMUF010000011">
    <property type="protein sequence ID" value="KAG7193621.1"/>
    <property type="molecule type" value="Genomic_DNA"/>
</dbReference>
<evidence type="ECO:0000313" key="9">
    <source>
        <dbReference type="EMBL" id="KAG7193621.1"/>
    </source>
</evidence>
<dbReference type="SMART" id="SM00129">
    <property type="entry name" value="KISc"/>
    <property type="match status" value="1"/>
</dbReference>
<organism evidence="9 10">
    <name type="scientific">Scheffersomyces spartinae</name>
    <dbReference type="NCBI Taxonomy" id="45513"/>
    <lineage>
        <taxon>Eukaryota</taxon>
        <taxon>Fungi</taxon>
        <taxon>Dikarya</taxon>
        <taxon>Ascomycota</taxon>
        <taxon>Saccharomycotina</taxon>
        <taxon>Pichiomycetes</taxon>
        <taxon>Debaryomycetaceae</taxon>
        <taxon>Scheffersomyces</taxon>
    </lineage>
</organism>
<dbReference type="PRINTS" id="PR00380">
    <property type="entry name" value="KINESINHEAVY"/>
</dbReference>
<dbReference type="GeneID" id="66114068"/>
<dbReference type="GO" id="GO:0005876">
    <property type="term" value="C:spindle microtubule"/>
    <property type="evidence" value="ECO:0007669"/>
    <property type="project" value="TreeGrafter"/>
</dbReference>
<dbReference type="GO" id="GO:0072686">
    <property type="term" value="C:mitotic spindle"/>
    <property type="evidence" value="ECO:0007669"/>
    <property type="project" value="TreeGrafter"/>
</dbReference>
<keyword evidence="3 5" id="KW-0505">Motor protein</keyword>
<gene>
    <name evidence="9" type="primary">CIN8</name>
    <name evidence="9" type="ORF">KQ657_000694</name>
</gene>
<sequence length="818" mass="91999">MGHIRVAVRCRGRTTREKKECSPVVVEMADGDYNNNAGNTTTNEAYVTMNTNSIGHGKTYIVDQTFGPEADQQTIFENVAVPMFEDFYRRNINATIFAYGQTGTGKTYTMCGPAGSVPEQQSESGIIPRLIRLLFENLKTSPPKDHSVTVSYLEIYNEMLTDLLLDENVPSTTNMKRSATQMPLRIVEDKQSRSIRVVNLTEKVVVDSEGAIQSLLQGLRRRKTASTKLNDHSSRSHTIFTMVLQRKDPNSDYFITNKLNLVDLAGSENINKSGVDSARAKEAGNINQSLLALGRVINSLASANGSDNINPVPIISASASSHIPYRESKLTRILQDSLGGHTLTALIATISPALANSNETSLTLDYASRAKNIQNLPQSTSESDIVLKTYLVRELCDTISRLEADLRATRRKNGIFLDEANFESMKKEIQELKIQLKEASTERSRLLLKHQREMNTLTNEREKLNSQAQVLRSELDISSKEIAQLKAQINLIKQERNADKMLIQDIKKDLELARSSYKKELESSSHLAHKAIDSLIKAVVSESEQKSDMERSMINTLTTFKNVSLKEIDRAQENNHKILELVLLRMNTRLSGEVDNATTNIKNQGSTFHTYIQKQFLQQPPSMDNKEIIERLLENVQEQIIENLNQFKSEIYASNENIQSQMKAYHEQEREEVSHRVDTFTKSSTSEVVSIKKQAQKSILLPHEAFNEFDDSMNSLRQETSKLGWNSKANEENSTTIISDSQIALKALRKHINNEEDVIQSPSKSKIITSPLKLPPPKTPQQQSSSSPKHNLLKRSLIPQLSKGSGKKRKVLQEVENF</sequence>
<dbReference type="PANTHER" id="PTHR47970:SF12">
    <property type="entry name" value="KINESIN FAMILY MEMBER 11"/>
    <property type="match status" value="1"/>
</dbReference>
<evidence type="ECO:0000256" key="2">
    <source>
        <dbReference type="ARBA" id="ARBA00022490"/>
    </source>
</evidence>
<comment type="caution">
    <text evidence="9">The sequence shown here is derived from an EMBL/GenBank/DDBJ whole genome shotgun (WGS) entry which is preliminary data.</text>
</comment>
<dbReference type="OrthoDB" id="3176171at2759"/>
<evidence type="ECO:0000256" key="5">
    <source>
        <dbReference type="PROSITE-ProRule" id="PRU00283"/>
    </source>
</evidence>
<keyword evidence="6" id="KW-0175">Coiled coil</keyword>
<feature type="coiled-coil region" evidence="6">
    <location>
        <begin position="392"/>
        <end position="495"/>
    </location>
</feature>
<reference evidence="9" key="1">
    <citation type="submission" date="2021-03" db="EMBL/GenBank/DDBJ databases">
        <authorList>
            <person name="Palmer J.M."/>
        </authorList>
    </citation>
    <scope>NUCLEOTIDE SEQUENCE</scope>
    <source>
        <strain evidence="9">ARV_011</strain>
    </source>
</reference>